<dbReference type="RefSeq" id="WP_283487331.1">
    <property type="nucleotide sequence ID" value="NZ_CP125947.1"/>
</dbReference>
<dbReference type="InterPro" id="IPR047584">
    <property type="entry name" value="CyaY"/>
</dbReference>
<dbReference type="EMBL" id="CP125947">
    <property type="protein sequence ID" value="WHS66236.1"/>
    <property type="molecule type" value="Genomic_DNA"/>
</dbReference>
<dbReference type="SMART" id="SM01219">
    <property type="entry name" value="Frataxin_Cyay"/>
    <property type="match status" value="1"/>
</dbReference>
<protein>
    <recommendedName>
        <fullName evidence="4">Iron-sulfur cluster assembly protein CyaY</fullName>
    </recommendedName>
</protein>
<organism evidence="5 6">
    <name type="scientific">Comamonas resistens</name>
    <dbReference type="NCBI Taxonomy" id="3046670"/>
    <lineage>
        <taxon>Bacteria</taxon>
        <taxon>Pseudomonadati</taxon>
        <taxon>Pseudomonadota</taxon>
        <taxon>Betaproteobacteria</taxon>
        <taxon>Burkholderiales</taxon>
        <taxon>Comamonadaceae</taxon>
        <taxon>Comamonas</taxon>
    </lineage>
</organism>
<reference evidence="5 6" key="1">
    <citation type="submission" date="2023-05" db="EMBL/GenBank/DDBJ databases">
        <authorList>
            <person name="Yin Y."/>
            <person name="Lu Z."/>
        </authorList>
    </citation>
    <scope>NUCLEOTIDE SEQUENCE [LARGE SCALE GENOMIC DNA]</scope>
    <source>
        <strain evidence="5 6">ZM22</strain>
    </source>
</reference>
<dbReference type="Proteomes" id="UP001240697">
    <property type="component" value="Chromosome"/>
</dbReference>
<dbReference type="InterPro" id="IPR036524">
    <property type="entry name" value="Frataxin/CyaY_sf"/>
</dbReference>
<keyword evidence="3 4" id="KW-0408">Iron</keyword>
<evidence type="ECO:0000313" key="5">
    <source>
        <dbReference type="EMBL" id="WHS66236.1"/>
    </source>
</evidence>
<comment type="function">
    <text evidence="4">Involved in iron-sulfur (Fe-S) cluster assembly. May act as a regulator of Fe-S biogenesis.</text>
</comment>
<keyword evidence="6" id="KW-1185">Reference proteome</keyword>
<proteinExistence type="inferred from homology"/>
<evidence type="ECO:0000256" key="3">
    <source>
        <dbReference type="ARBA" id="ARBA00023004"/>
    </source>
</evidence>
<comment type="similarity">
    <text evidence="1 4">Belongs to the frataxin family.</text>
</comment>
<evidence type="ECO:0000256" key="4">
    <source>
        <dbReference type="HAMAP-Rule" id="MF_00142"/>
    </source>
</evidence>
<gene>
    <name evidence="4 5" type="primary">cyaY</name>
    <name evidence="5" type="ORF">QMY55_03555</name>
</gene>
<dbReference type="HAMAP" id="MF_00142">
    <property type="entry name" value="CyaY"/>
    <property type="match status" value="1"/>
</dbReference>
<evidence type="ECO:0000256" key="1">
    <source>
        <dbReference type="ARBA" id="ARBA00008183"/>
    </source>
</evidence>
<dbReference type="PANTHER" id="PTHR16821">
    <property type="entry name" value="FRATAXIN"/>
    <property type="match status" value="1"/>
</dbReference>
<dbReference type="Gene3D" id="3.30.920.10">
    <property type="entry name" value="Frataxin/CyaY"/>
    <property type="match status" value="1"/>
</dbReference>
<dbReference type="InterPro" id="IPR002908">
    <property type="entry name" value="Frataxin/CyaY"/>
</dbReference>
<sequence length="113" mass="12768">MTDLEYLDRADQLLLAVEQCCDRIDDETDADIDAQRVGGMVTLVFANRSQIVINQQKPLHEIWLAAKAGGFHYRFDEVQQIWLDTKGAGEFFANLSQYASEQSGLKLEFKALA</sequence>
<dbReference type="SUPFAM" id="SSF55387">
    <property type="entry name" value="Frataxin/Nqo15-like"/>
    <property type="match status" value="1"/>
</dbReference>
<accession>A0ABY8SVH0</accession>
<dbReference type="PANTHER" id="PTHR16821:SF2">
    <property type="entry name" value="FRATAXIN, MITOCHONDRIAL"/>
    <property type="match status" value="1"/>
</dbReference>
<name>A0ABY8SVH0_9BURK</name>
<evidence type="ECO:0000256" key="2">
    <source>
        <dbReference type="ARBA" id="ARBA00022723"/>
    </source>
</evidence>
<dbReference type="PROSITE" id="PS50810">
    <property type="entry name" value="FRATAXIN_2"/>
    <property type="match status" value="1"/>
</dbReference>
<dbReference type="Pfam" id="PF01491">
    <property type="entry name" value="Frataxin_Cyay"/>
    <property type="match status" value="1"/>
</dbReference>
<dbReference type="NCBIfam" id="TIGR03421">
    <property type="entry name" value="FeS_CyaY"/>
    <property type="match status" value="1"/>
</dbReference>
<evidence type="ECO:0000313" key="6">
    <source>
        <dbReference type="Proteomes" id="UP001240697"/>
    </source>
</evidence>
<keyword evidence="2 4" id="KW-0479">Metal-binding</keyword>